<dbReference type="PROSITE" id="PS51412">
    <property type="entry name" value="MACPF_2"/>
    <property type="match status" value="1"/>
</dbReference>
<dbReference type="GeneID" id="94336769"/>
<dbReference type="AlphaFoldDB" id="A0AAD9PJA0"/>
<evidence type="ECO:0000259" key="2">
    <source>
        <dbReference type="PROSITE" id="PS51412"/>
    </source>
</evidence>
<feature type="signal peptide" evidence="1">
    <location>
        <begin position="1"/>
        <end position="26"/>
    </location>
</feature>
<dbReference type="InterPro" id="IPR020864">
    <property type="entry name" value="MACPF"/>
</dbReference>
<name>A0AAD9PJA0_9APIC</name>
<evidence type="ECO:0000313" key="4">
    <source>
        <dbReference type="Proteomes" id="UP001214638"/>
    </source>
</evidence>
<dbReference type="Proteomes" id="UP001214638">
    <property type="component" value="Unassembled WGS sequence"/>
</dbReference>
<accession>A0AAD9PJA0</accession>
<organism evidence="3 4">
    <name type="scientific">Babesia duncani</name>
    <dbReference type="NCBI Taxonomy" id="323732"/>
    <lineage>
        <taxon>Eukaryota</taxon>
        <taxon>Sar</taxon>
        <taxon>Alveolata</taxon>
        <taxon>Apicomplexa</taxon>
        <taxon>Aconoidasida</taxon>
        <taxon>Piroplasmida</taxon>
        <taxon>Babesiidae</taxon>
        <taxon>Babesia</taxon>
    </lineage>
</organism>
<comment type="caution">
    <text evidence="3">The sequence shown here is derived from an EMBL/GenBank/DDBJ whole genome shotgun (WGS) entry which is preliminary data.</text>
</comment>
<feature type="chain" id="PRO_5042011009" evidence="1">
    <location>
        <begin position="27"/>
        <end position="159"/>
    </location>
</feature>
<dbReference type="RefSeq" id="XP_067802716.1">
    <property type="nucleotide sequence ID" value="XM_067947494.1"/>
</dbReference>
<sequence length="159" mass="18650">MELNPGWTFLEFTERIFLLILKLACGRIMHVSKQNIASTRQKKETNQHYGIKAELKKKGKTTSVDANLAIDSKQKTEKKKNMEYSYTVITGGLPVKELDKEENYKKWIQSVYKNPMPIRSQFVPISMLFESQRMREAYNEAYGFYSQLSNYCRNFINVI</sequence>
<keyword evidence="4" id="KW-1185">Reference proteome</keyword>
<evidence type="ECO:0000256" key="1">
    <source>
        <dbReference type="SAM" id="SignalP"/>
    </source>
</evidence>
<feature type="domain" description="MACPF" evidence="2">
    <location>
        <begin position="1"/>
        <end position="159"/>
    </location>
</feature>
<dbReference type="EMBL" id="JALLKP010000003">
    <property type="protein sequence ID" value="KAK2195873.1"/>
    <property type="molecule type" value="Genomic_DNA"/>
</dbReference>
<reference evidence="3" key="1">
    <citation type="journal article" date="2023" name="Nat. Microbiol.">
        <title>Babesia duncani multi-omics identifies virulence factors and drug targets.</title>
        <authorList>
            <person name="Singh P."/>
            <person name="Lonardi S."/>
            <person name="Liang Q."/>
            <person name="Vydyam P."/>
            <person name="Khabirova E."/>
            <person name="Fang T."/>
            <person name="Gihaz S."/>
            <person name="Thekkiniath J."/>
            <person name="Munshi M."/>
            <person name="Abel S."/>
            <person name="Ciampossin L."/>
            <person name="Batugedara G."/>
            <person name="Gupta M."/>
            <person name="Lu X.M."/>
            <person name="Lenz T."/>
            <person name="Chakravarty S."/>
            <person name="Cornillot E."/>
            <person name="Hu Y."/>
            <person name="Ma W."/>
            <person name="Gonzalez L.M."/>
            <person name="Sanchez S."/>
            <person name="Estrada K."/>
            <person name="Sanchez-Flores A."/>
            <person name="Montero E."/>
            <person name="Harb O.S."/>
            <person name="Le Roch K.G."/>
            <person name="Mamoun C.B."/>
        </authorList>
    </citation>
    <scope>NUCLEOTIDE SEQUENCE</scope>
    <source>
        <strain evidence="3">WA1</strain>
    </source>
</reference>
<proteinExistence type="predicted"/>
<evidence type="ECO:0000313" key="3">
    <source>
        <dbReference type="EMBL" id="KAK2195873.1"/>
    </source>
</evidence>
<protein>
    <submittedName>
        <fullName evidence="3">Membrane attack complex component-perforin (MACPF) domain</fullName>
    </submittedName>
</protein>
<gene>
    <name evidence="3" type="ORF">BdWA1_002471</name>
</gene>
<keyword evidence="1" id="KW-0732">Signal</keyword>
<dbReference type="Pfam" id="PF01823">
    <property type="entry name" value="MACPF"/>
    <property type="match status" value="1"/>
</dbReference>
<dbReference type="KEGG" id="bdw:94336769"/>